<comment type="caution">
    <text evidence="1">The sequence shown here is derived from an EMBL/GenBank/DDBJ whole genome shotgun (WGS) entry which is preliminary data.</text>
</comment>
<dbReference type="EMBL" id="MPIN01000009">
    <property type="protein sequence ID" value="OJH37073.1"/>
    <property type="molecule type" value="Genomic_DNA"/>
</dbReference>
<accession>A0A1L9B4E0</accession>
<protein>
    <submittedName>
        <fullName evidence="1">Uncharacterized protein</fullName>
    </submittedName>
</protein>
<reference evidence="1 2" key="2">
    <citation type="submission" date="2016-12" db="EMBL/GenBank/DDBJ databases">
        <title>Draft Genome Sequence of Cystobacter ferrugineus Strain Cbfe23.</title>
        <authorList>
            <person name="Akbar S."/>
            <person name="Dowd S.E."/>
            <person name="Stevens D.C."/>
        </authorList>
    </citation>
    <scope>NUCLEOTIDE SEQUENCE [LARGE SCALE GENOMIC DNA]</scope>
    <source>
        <strain evidence="1 2">Cbfe23</strain>
    </source>
</reference>
<gene>
    <name evidence="1" type="ORF">BON30_31835</name>
</gene>
<reference evidence="2" key="1">
    <citation type="submission" date="2016-11" db="EMBL/GenBank/DDBJ databases">
        <authorList>
            <person name="Shukria A."/>
            <person name="Stevens D.C."/>
        </authorList>
    </citation>
    <scope>NUCLEOTIDE SEQUENCE [LARGE SCALE GENOMIC DNA]</scope>
    <source>
        <strain evidence="2">Cbfe23</strain>
    </source>
</reference>
<dbReference type="Proteomes" id="UP000182229">
    <property type="component" value="Unassembled WGS sequence"/>
</dbReference>
<name>A0A1L9B4E0_9BACT</name>
<evidence type="ECO:0000313" key="2">
    <source>
        <dbReference type="Proteomes" id="UP000182229"/>
    </source>
</evidence>
<dbReference type="AlphaFoldDB" id="A0A1L9B4E0"/>
<sequence>MRDVGLDMLFETEELNRKADVNKASMVRGLLSEELGESNVSAYASLEEASEALSTADLAFVDFFLGKEEQLQAALDRIKDNAELLRRPQLLFFMSSRANIDTQQRVRAMVRKQSAFFEVMRKQDITKEFVKARLDRKLQSFEANKSLVAIIENLAKSISDAAGTLVEMTEVLETHDLVLLNLARLEAEGETLGEYLTWLFSEFVAAKARRLSNEQKSTPIDSKQIGFTGQLSQSKVLFDLFSEVVFGPGLGREERLRFGEVLMLAADPSQYLLVITPACDLARCEPSLEVLCVPGKASPFNDVKVHATQRLYGKAGRGGALCHLRVHPNAQGDKEMYSLIEWNTKAAFTKSVEYLESEVFKRVQLMNEVFAQEVKEEALRSLGRVGTQINPPPAVPLSATIRWRRPKEVKDRRTPDESFLAALMTYSEVNKGPMIVLSDAFREWIRKEIESAAGGQSLEPRLTECLADLSREHFEANSNGVVNGKYLRIQVMPSSSSSEPLPALGNNVFLEITLWTDSKEGGNE</sequence>
<evidence type="ECO:0000313" key="1">
    <source>
        <dbReference type="EMBL" id="OJH37073.1"/>
    </source>
</evidence>
<proteinExistence type="predicted"/>
<organism evidence="1 2">
    <name type="scientific">Cystobacter ferrugineus</name>
    <dbReference type="NCBI Taxonomy" id="83449"/>
    <lineage>
        <taxon>Bacteria</taxon>
        <taxon>Pseudomonadati</taxon>
        <taxon>Myxococcota</taxon>
        <taxon>Myxococcia</taxon>
        <taxon>Myxococcales</taxon>
        <taxon>Cystobacterineae</taxon>
        <taxon>Archangiaceae</taxon>
        <taxon>Cystobacter</taxon>
    </lineage>
</organism>
<dbReference type="STRING" id="83449.BON30_31835"/>
<keyword evidence="2" id="KW-1185">Reference proteome</keyword>